<dbReference type="OrthoDB" id="5407799at2759"/>
<feature type="compositionally biased region" description="Low complexity" evidence="1">
    <location>
        <begin position="17"/>
        <end position="32"/>
    </location>
</feature>
<reference evidence="2 3" key="1">
    <citation type="journal article" date="2010" name="Nature">
        <title>The Ectocarpus genome and the independent evolution of multicellularity in brown algae.</title>
        <authorList>
            <person name="Cock J.M."/>
            <person name="Sterck L."/>
            <person name="Rouze P."/>
            <person name="Scornet D."/>
            <person name="Allen A.E."/>
            <person name="Amoutzias G."/>
            <person name="Anthouard V."/>
            <person name="Artiguenave F."/>
            <person name="Aury J.M."/>
            <person name="Badger J.H."/>
            <person name="Beszteri B."/>
            <person name="Billiau K."/>
            <person name="Bonnet E."/>
            <person name="Bothwell J.H."/>
            <person name="Bowler C."/>
            <person name="Boyen C."/>
            <person name="Brownlee C."/>
            <person name="Carrano C.J."/>
            <person name="Charrier B."/>
            <person name="Cho G.Y."/>
            <person name="Coelho S.M."/>
            <person name="Collen J."/>
            <person name="Corre E."/>
            <person name="Da Silva C."/>
            <person name="Delage L."/>
            <person name="Delaroque N."/>
            <person name="Dittami S.M."/>
            <person name="Doulbeau S."/>
            <person name="Elias M."/>
            <person name="Farnham G."/>
            <person name="Gachon C.M."/>
            <person name="Gschloessl B."/>
            <person name="Heesch S."/>
            <person name="Jabbari K."/>
            <person name="Jubin C."/>
            <person name="Kawai H."/>
            <person name="Kimura K."/>
            <person name="Kloareg B."/>
            <person name="Kupper F.C."/>
            <person name="Lang D."/>
            <person name="Le Bail A."/>
            <person name="Leblanc C."/>
            <person name="Lerouge P."/>
            <person name="Lohr M."/>
            <person name="Lopez P.J."/>
            <person name="Martens C."/>
            <person name="Maumus F."/>
            <person name="Michel G."/>
            <person name="Miranda-Saavedra D."/>
            <person name="Morales J."/>
            <person name="Moreau H."/>
            <person name="Motomura T."/>
            <person name="Nagasato C."/>
            <person name="Napoli C.A."/>
            <person name="Nelson D.R."/>
            <person name="Nyvall-Collen P."/>
            <person name="Peters A.F."/>
            <person name="Pommier C."/>
            <person name="Potin P."/>
            <person name="Poulain J."/>
            <person name="Quesneville H."/>
            <person name="Read B."/>
            <person name="Rensing S.A."/>
            <person name="Ritter A."/>
            <person name="Rousvoal S."/>
            <person name="Samanta M."/>
            <person name="Samson G."/>
            <person name="Schroeder D.C."/>
            <person name="Segurens B."/>
            <person name="Strittmatter M."/>
            <person name="Tonon T."/>
            <person name="Tregear J.W."/>
            <person name="Valentin K."/>
            <person name="von Dassow P."/>
            <person name="Yamagishi T."/>
            <person name="Van de Peer Y."/>
            <person name="Wincker P."/>
        </authorList>
    </citation>
    <scope>NUCLEOTIDE SEQUENCE [LARGE SCALE GENOMIC DNA]</scope>
    <source>
        <strain evidence="3">Ec32 / CCAP1310/4</strain>
    </source>
</reference>
<dbReference type="AlphaFoldDB" id="D7FVY8"/>
<feature type="compositionally biased region" description="Basic residues" evidence="1">
    <location>
        <begin position="383"/>
        <end position="392"/>
    </location>
</feature>
<dbReference type="Proteomes" id="UP000002630">
    <property type="component" value="Linkage Group LG02"/>
</dbReference>
<dbReference type="STRING" id="2880.D7FVY8"/>
<feature type="compositionally biased region" description="Polar residues" evidence="1">
    <location>
        <begin position="65"/>
        <end position="76"/>
    </location>
</feature>
<dbReference type="EMBL" id="FN648486">
    <property type="protein sequence ID" value="CBJ25508.1"/>
    <property type="molecule type" value="Genomic_DNA"/>
</dbReference>
<dbReference type="PANTHER" id="PTHR46603:SF1">
    <property type="entry name" value="ABSCISSION_NOCUT CHECKPOINT REGULATOR"/>
    <property type="match status" value="1"/>
</dbReference>
<organism evidence="2 3">
    <name type="scientific">Ectocarpus siliculosus</name>
    <name type="common">Brown alga</name>
    <name type="synonym">Conferva siliculosa</name>
    <dbReference type="NCBI Taxonomy" id="2880"/>
    <lineage>
        <taxon>Eukaryota</taxon>
        <taxon>Sar</taxon>
        <taxon>Stramenopiles</taxon>
        <taxon>Ochrophyta</taxon>
        <taxon>PX clade</taxon>
        <taxon>Phaeophyceae</taxon>
        <taxon>Ectocarpales</taxon>
        <taxon>Ectocarpaceae</taxon>
        <taxon>Ectocarpus</taxon>
    </lineage>
</organism>
<proteinExistence type="predicted"/>
<protein>
    <submittedName>
        <fullName evidence="2">Zinc finger, FYVE domain containing 19, isoform CRA_g</fullName>
    </submittedName>
</protein>
<keyword evidence="3" id="KW-1185">Reference proteome</keyword>
<evidence type="ECO:0000313" key="3">
    <source>
        <dbReference type="Proteomes" id="UP000002630"/>
    </source>
</evidence>
<dbReference type="PANTHER" id="PTHR46603">
    <property type="entry name" value="ABSCISSION/NOCUT CHECKPOINT REGULATOR"/>
    <property type="match status" value="1"/>
</dbReference>
<dbReference type="SUPFAM" id="SSF57845">
    <property type="entry name" value="B-box zinc-binding domain"/>
    <property type="match status" value="1"/>
</dbReference>
<feature type="region of interest" description="Disordered" evidence="1">
    <location>
        <begin position="359"/>
        <end position="392"/>
    </location>
</feature>
<sequence length="392" mass="41459">MPDIDKELAARLARLQGLSTSRSSGGHSTGVGLQERLDALSGHCPEGAEEDFNNRLASLSAARDTPSSAEDLNTRLSRLATGSDAGSKSATAAPRKRQYDVPGDFSDEWEDLDDLLATALEGSKGSPSTGEPSLLRESDVDGKLSELDVLLRAEASRATLGGSAPAERAAATVDQAVEAFLGGGGAGGDGAGRGDQGMRGGSLDVEEERLLQMVSDQVRLEGGGLINEASAPVQEKPGEMWLPVAPTGRPEISSPAAGANLGTGAADARLIAQQAMDEARLGLTSTGDGFKSASETGKNASHRDRRQAAACPKDEALSSSWCCICSEDASLRCRPCERENGQDEPELFCARCFKETHRGDSEMEVHQPQALSRARQQEEDGRKGRRTWRRRK</sequence>
<feature type="region of interest" description="Disordered" evidence="1">
    <location>
        <begin position="16"/>
        <end position="106"/>
    </location>
</feature>
<dbReference type="InParanoid" id="D7FVY8"/>
<feature type="compositionally biased region" description="Polar residues" evidence="1">
    <location>
        <begin position="283"/>
        <end position="299"/>
    </location>
</feature>
<feature type="region of interest" description="Disordered" evidence="1">
    <location>
        <begin position="120"/>
        <end position="139"/>
    </location>
</feature>
<dbReference type="InterPro" id="IPR044553">
    <property type="entry name" value="Bbox1_ANCHR"/>
</dbReference>
<evidence type="ECO:0000313" key="2">
    <source>
        <dbReference type="EMBL" id="CBJ25508.1"/>
    </source>
</evidence>
<name>D7FVY8_ECTSI</name>
<feature type="region of interest" description="Disordered" evidence="1">
    <location>
        <begin position="283"/>
        <end position="305"/>
    </location>
</feature>
<accession>D7FVY8</accession>
<evidence type="ECO:0000256" key="1">
    <source>
        <dbReference type="SAM" id="MobiDB-lite"/>
    </source>
</evidence>
<dbReference type="EMBL" id="FN649727">
    <property type="protein sequence ID" value="CBJ25508.1"/>
    <property type="molecule type" value="Genomic_DNA"/>
</dbReference>
<gene>
    <name evidence="2" type="ORF">Esi_0003_0116</name>
</gene>
<dbReference type="CDD" id="cd19817">
    <property type="entry name" value="Bbox1_ANCHR-like"/>
    <property type="match status" value="1"/>
</dbReference>